<feature type="domain" description="ABC transmembrane type-1" evidence="12">
    <location>
        <begin position="18"/>
        <end position="221"/>
    </location>
</feature>
<evidence type="ECO:0000256" key="2">
    <source>
        <dbReference type="ARBA" id="ARBA00004651"/>
    </source>
</evidence>
<dbReference type="Gene3D" id="1.10.3720.10">
    <property type="entry name" value="MetI-like"/>
    <property type="match status" value="1"/>
</dbReference>
<evidence type="ECO:0000256" key="4">
    <source>
        <dbReference type="ARBA" id="ARBA00022448"/>
    </source>
</evidence>
<keyword evidence="8 10" id="KW-1133">Transmembrane helix</keyword>
<evidence type="ECO:0000256" key="8">
    <source>
        <dbReference type="ARBA" id="ARBA00022989"/>
    </source>
</evidence>
<dbReference type="EMBL" id="JADBEO010000019">
    <property type="protein sequence ID" value="MDR4307052.1"/>
    <property type="molecule type" value="Genomic_DNA"/>
</dbReference>
<keyword evidence="9 10" id="KW-0472">Membrane</keyword>
<feature type="transmembrane region" description="Helical" evidence="10">
    <location>
        <begin position="204"/>
        <end position="227"/>
    </location>
</feature>
<comment type="subcellular location">
    <subcellularLocation>
        <location evidence="11">Cell inner membrane</location>
        <topology evidence="11">Multi-pass membrane protein</topology>
    </subcellularLocation>
    <subcellularLocation>
        <location evidence="2 10">Cell membrane</location>
        <topology evidence="2 10">Multi-pass membrane protein</topology>
    </subcellularLocation>
</comment>
<dbReference type="PROSITE" id="PS50928">
    <property type="entry name" value="ABC_TM1"/>
    <property type="match status" value="1"/>
</dbReference>
<feature type="transmembrane region" description="Helical" evidence="10">
    <location>
        <begin position="97"/>
        <end position="118"/>
    </location>
</feature>
<evidence type="ECO:0000256" key="10">
    <source>
        <dbReference type="RuleBase" id="RU363032"/>
    </source>
</evidence>
<feature type="transmembrane region" description="Helical" evidence="10">
    <location>
        <begin position="56"/>
        <end position="77"/>
    </location>
</feature>
<evidence type="ECO:0000256" key="3">
    <source>
        <dbReference type="ARBA" id="ARBA00007069"/>
    </source>
</evidence>
<keyword evidence="6 11" id="KW-0500">Molybdenum</keyword>
<protein>
    <recommendedName>
        <fullName evidence="11">Molybdenum transport system permease</fullName>
    </recommendedName>
</protein>
<feature type="transmembrane region" description="Helical" evidence="10">
    <location>
        <begin position="20"/>
        <end position="44"/>
    </location>
</feature>
<evidence type="ECO:0000256" key="9">
    <source>
        <dbReference type="ARBA" id="ARBA00023136"/>
    </source>
</evidence>
<dbReference type="InterPro" id="IPR000515">
    <property type="entry name" value="MetI-like"/>
</dbReference>
<evidence type="ECO:0000313" key="13">
    <source>
        <dbReference type="EMBL" id="MDR4307052.1"/>
    </source>
</evidence>
<evidence type="ECO:0000256" key="6">
    <source>
        <dbReference type="ARBA" id="ARBA00022505"/>
    </source>
</evidence>
<reference evidence="13" key="1">
    <citation type="submission" date="2020-10" db="EMBL/GenBank/DDBJ databases">
        <authorList>
            <person name="Abbas A."/>
            <person name="Razzaq R."/>
            <person name="Waqas M."/>
            <person name="Abbas N."/>
            <person name="Nielsen T.K."/>
            <person name="Hansen L.H."/>
            <person name="Hussain S."/>
            <person name="Shahid M."/>
        </authorList>
    </citation>
    <scope>NUCLEOTIDE SEQUENCE</scope>
    <source>
        <strain evidence="13">S14</strain>
    </source>
</reference>
<proteinExistence type="inferred from homology"/>
<dbReference type="SUPFAM" id="SSF161098">
    <property type="entry name" value="MetI-like"/>
    <property type="match status" value="1"/>
</dbReference>
<accession>A0ABU1DG27</accession>
<dbReference type="NCBIfam" id="TIGR02141">
    <property type="entry name" value="modB_ABC"/>
    <property type="match status" value="1"/>
</dbReference>
<comment type="function">
    <text evidence="1 11">Part of the binding-protein-dependent transport system for molybdenum; probably responsible for the translocation of the substrate across the membrane.</text>
</comment>
<keyword evidence="11" id="KW-0997">Cell inner membrane</keyword>
<evidence type="ECO:0000313" key="14">
    <source>
        <dbReference type="Proteomes" id="UP001181622"/>
    </source>
</evidence>
<dbReference type="Pfam" id="PF00528">
    <property type="entry name" value="BPD_transp_1"/>
    <property type="match status" value="1"/>
</dbReference>
<dbReference type="PANTHER" id="PTHR30183:SF3">
    <property type="entry name" value="MOLYBDENUM TRANSPORT SYSTEM PERMEASE PROTEIN MODB"/>
    <property type="match status" value="1"/>
</dbReference>
<evidence type="ECO:0000256" key="1">
    <source>
        <dbReference type="ARBA" id="ARBA00002949"/>
    </source>
</evidence>
<evidence type="ECO:0000256" key="7">
    <source>
        <dbReference type="ARBA" id="ARBA00022692"/>
    </source>
</evidence>
<dbReference type="Proteomes" id="UP001181622">
    <property type="component" value="Unassembled WGS sequence"/>
</dbReference>
<keyword evidence="14" id="KW-1185">Reference proteome</keyword>
<feature type="transmembrane region" description="Helical" evidence="10">
    <location>
        <begin position="139"/>
        <end position="165"/>
    </location>
</feature>
<evidence type="ECO:0000259" key="12">
    <source>
        <dbReference type="PROSITE" id="PS50928"/>
    </source>
</evidence>
<keyword evidence="7 10" id="KW-0812">Transmembrane</keyword>
<keyword evidence="5" id="KW-1003">Cell membrane</keyword>
<name>A0ABU1DG27_9HYPH</name>
<comment type="caution">
    <text evidence="13">The sequence shown here is derived from an EMBL/GenBank/DDBJ whole genome shotgun (WGS) entry which is preliminary data.</text>
</comment>
<dbReference type="InterPro" id="IPR035906">
    <property type="entry name" value="MetI-like_sf"/>
</dbReference>
<evidence type="ECO:0000256" key="11">
    <source>
        <dbReference type="RuleBase" id="RU365097"/>
    </source>
</evidence>
<comment type="similarity">
    <text evidence="3 11">Belongs to the binding-protein-dependent transport system permease family. CysTW subfamily.</text>
</comment>
<dbReference type="CDD" id="cd06261">
    <property type="entry name" value="TM_PBP2"/>
    <property type="match status" value="1"/>
</dbReference>
<dbReference type="InterPro" id="IPR011867">
    <property type="entry name" value="ModB_ABC"/>
</dbReference>
<sequence length="236" mass="24338">METLAAGLGVEPEDLVAIRLSLLVASVATLASLPFAVLVALALARGKFWGKTLLDGLVHLPLVMPPVVTGYLLLIGFGRRGPIGQALEACCGLVFSFRWTGAALAAAVMGFPLMVRAIRLSLEAVDRRLEDAASTLGAGRLGVFFAVTLPLAVPGLLAGIVLAFAKALGEFGATITFVSNIPGETRTLPAAIYTLTQTPGGDDAALRLVLVSIALSLAALIASEILARRLAGRIDG</sequence>
<keyword evidence="4 10" id="KW-0813">Transport</keyword>
<gene>
    <name evidence="13" type="primary">modB</name>
    <name evidence="13" type="ORF">IHQ68_10520</name>
</gene>
<evidence type="ECO:0000256" key="5">
    <source>
        <dbReference type="ARBA" id="ARBA00022475"/>
    </source>
</evidence>
<organism evidence="13 14">
    <name type="scientific">Chelatococcus sambhunathii</name>
    <dbReference type="NCBI Taxonomy" id="363953"/>
    <lineage>
        <taxon>Bacteria</taxon>
        <taxon>Pseudomonadati</taxon>
        <taxon>Pseudomonadota</taxon>
        <taxon>Alphaproteobacteria</taxon>
        <taxon>Hyphomicrobiales</taxon>
        <taxon>Chelatococcaceae</taxon>
        <taxon>Chelatococcus</taxon>
    </lineage>
</organism>
<dbReference type="NCBIfam" id="NF006939">
    <property type="entry name" value="PRK09421.1"/>
    <property type="match status" value="1"/>
</dbReference>
<dbReference type="PANTHER" id="PTHR30183">
    <property type="entry name" value="MOLYBDENUM TRANSPORT SYSTEM PERMEASE PROTEIN MODB"/>
    <property type="match status" value="1"/>
</dbReference>